<dbReference type="FunFam" id="2.60.120.260:FF:000016">
    <property type="entry name" value="Contactin-associated protein-like 4 isoform 1"/>
    <property type="match status" value="1"/>
</dbReference>
<feature type="signal peptide" evidence="1">
    <location>
        <begin position="1"/>
        <end position="20"/>
    </location>
</feature>
<proteinExistence type="predicted"/>
<evidence type="ECO:0000256" key="1">
    <source>
        <dbReference type="SAM" id="SignalP"/>
    </source>
</evidence>
<dbReference type="RefSeq" id="XP_031557282.1">
    <property type="nucleotide sequence ID" value="XM_031701422.1"/>
</dbReference>
<gene>
    <name evidence="5 6 7 8" type="primary">LOC116293921</name>
</gene>
<dbReference type="Pfam" id="PF00754">
    <property type="entry name" value="F5_F8_type_C"/>
    <property type="match status" value="1"/>
</dbReference>
<feature type="domain" description="F5/8 type C" evidence="2">
    <location>
        <begin position="146"/>
        <end position="294"/>
    </location>
</feature>
<dbReference type="PROSITE" id="PS50948">
    <property type="entry name" value="PAN"/>
    <property type="match status" value="1"/>
</dbReference>
<dbReference type="AlphaFoldDB" id="A0A6P8HNM8"/>
<dbReference type="PANTHER" id="PTHR24543">
    <property type="entry name" value="MULTICOPPER OXIDASE-RELATED"/>
    <property type="match status" value="1"/>
</dbReference>
<dbReference type="Pfam" id="PF00024">
    <property type="entry name" value="PAN_1"/>
    <property type="match status" value="1"/>
</dbReference>
<organism evidence="4 6">
    <name type="scientific">Actinia tenebrosa</name>
    <name type="common">Australian red waratah sea anemone</name>
    <dbReference type="NCBI Taxonomy" id="6105"/>
    <lineage>
        <taxon>Eukaryota</taxon>
        <taxon>Metazoa</taxon>
        <taxon>Cnidaria</taxon>
        <taxon>Anthozoa</taxon>
        <taxon>Hexacorallia</taxon>
        <taxon>Actiniaria</taxon>
        <taxon>Actiniidae</taxon>
        <taxon>Actinia</taxon>
    </lineage>
</organism>
<dbReference type="KEGG" id="aten:116293921"/>
<dbReference type="Proteomes" id="UP000515163">
    <property type="component" value="Unplaced"/>
</dbReference>
<dbReference type="OrthoDB" id="5967907at2759"/>
<protein>
    <submittedName>
        <fullName evidence="5 6">Retinoschisin-like</fullName>
    </submittedName>
</protein>
<feature type="domain" description="Apple" evidence="3">
    <location>
        <begin position="18"/>
        <end position="101"/>
    </location>
</feature>
<feature type="chain" id="PRO_5044653069" evidence="1">
    <location>
        <begin position="21"/>
        <end position="297"/>
    </location>
</feature>
<evidence type="ECO:0000313" key="4">
    <source>
        <dbReference type="Proteomes" id="UP000515163"/>
    </source>
</evidence>
<dbReference type="RefSeq" id="XP_031557283.1">
    <property type="nucleotide sequence ID" value="XM_031701423.1"/>
</dbReference>
<dbReference type="CDD" id="cd00057">
    <property type="entry name" value="FA58C"/>
    <property type="match status" value="1"/>
</dbReference>
<dbReference type="Gene3D" id="2.60.120.260">
    <property type="entry name" value="Galactose-binding domain-like"/>
    <property type="match status" value="1"/>
</dbReference>
<evidence type="ECO:0000313" key="7">
    <source>
        <dbReference type="RefSeq" id="XP_031557282.1"/>
    </source>
</evidence>
<dbReference type="SUPFAM" id="SSF49785">
    <property type="entry name" value="Galactose-binding domain-like"/>
    <property type="match status" value="1"/>
</dbReference>
<dbReference type="PROSITE" id="PS50022">
    <property type="entry name" value="FA58C_3"/>
    <property type="match status" value="1"/>
</dbReference>
<dbReference type="PANTHER" id="PTHR24543:SF325">
    <property type="entry name" value="F5_8 TYPE C DOMAIN-CONTAINING PROTEIN"/>
    <property type="match status" value="1"/>
</dbReference>
<dbReference type="GeneID" id="116293921"/>
<dbReference type="InterPro" id="IPR003609">
    <property type="entry name" value="Pan_app"/>
</dbReference>
<evidence type="ECO:0000259" key="2">
    <source>
        <dbReference type="PROSITE" id="PS50022"/>
    </source>
</evidence>
<evidence type="ECO:0000313" key="8">
    <source>
        <dbReference type="RefSeq" id="XP_031557283.1"/>
    </source>
</evidence>
<evidence type="ECO:0000259" key="3">
    <source>
        <dbReference type="PROSITE" id="PS50948"/>
    </source>
</evidence>
<dbReference type="SUPFAM" id="SSF57414">
    <property type="entry name" value="Hairpin loop containing domain-like"/>
    <property type="match status" value="1"/>
</dbReference>
<evidence type="ECO:0000313" key="5">
    <source>
        <dbReference type="RefSeq" id="XP_031557280.1"/>
    </source>
</evidence>
<keyword evidence="1" id="KW-0732">Signal</keyword>
<dbReference type="InterPro" id="IPR000421">
    <property type="entry name" value="FA58C"/>
</dbReference>
<dbReference type="SMART" id="SM00231">
    <property type="entry name" value="FA58C"/>
    <property type="match status" value="1"/>
</dbReference>
<name>A0A6P8HNM8_ACTTE</name>
<dbReference type="RefSeq" id="XP_031557281.1">
    <property type="nucleotide sequence ID" value="XM_031701421.1"/>
</dbReference>
<dbReference type="PROSITE" id="PS01286">
    <property type="entry name" value="FA58C_2"/>
    <property type="match status" value="1"/>
</dbReference>
<dbReference type="RefSeq" id="XP_031557280.1">
    <property type="nucleotide sequence ID" value="XM_031701420.1"/>
</dbReference>
<reference evidence="5 6" key="1">
    <citation type="submission" date="2025-04" db="UniProtKB">
        <authorList>
            <consortium name="RefSeq"/>
        </authorList>
    </citation>
    <scope>IDENTIFICATION</scope>
    <source>
        <tissue evidence="5 6">Tentacle</tissue>
    </source>
</reference>
<accession>A0A6P8HNM8</accession>
<evidence type="ECO:0000313" key="6">
    <source>
        <dbReference type="RefSeq" id="XP_031557281.1"/>
    </source>
</evidence>
<sequence length="297" mass="33096">MAFQALLMVLMSMILIGCTADQNDCRSVQSIGNRILLGHVTKTMTGKSFESCTIDCEKESDCFSINYLTVTATCQMNNTTVKWFPADFIPWTGALYMDSLVRQYESNPCNDRTSPCDGLCVPVPGQLPRTICLCLKTPVSNCQPDTRKPSALGMENGVIQNEQITSSTTAAASTNNMSRLNCNTGSWTPNTDDKLQWLQVSFVSQTKVFTQIATQGHGVNWWWVTQYAIDFKTEASHWQSYSEDGNTLKIFMGNTDFTGIVKNSFTKPFIADIIKIKPLEYDGRIALRIELYGCSVN</sequence>
<keyword evidence="4" id="KW-1185">Reference proteome</keyword>
<dbReference type="InterPro" id="IPR008979">
    <property type="entry name" value="Galactose-bd-like_sf"/>
</dbReference>